<dbReference type="InterPro" id="IPR043519">
    <property type="entry name" value="NT_sf"/>
</dbReference>
<organism evidence="1 2">
    <name type="scientific">Gymnopus androsaceus JB14</name>
    <dbReference type="NCBI Taxonomy" id="1447944"/>
    <lineage>
        <taxon>Eukaryota</taxon>
        <taxon>Fungi</taxon>
        <taxon>Dikarya</taxon>
        <taxon>Basidiomycota</taxon>
        <taxon>Agaricomycotina</taxon>
        <taxon>Agaricomycetes</taxon>
        <taxon>Agaricomycetidae</taxon>
        <taxon>Agaricales</taxon>
        <taxon>Marasmiineae</taxon>
        <taxon>Omphalotaceae</taxon>
        <taxon>Gymnopus</taxon>
    </lineage>
</organism>
<gene>
    <name evidence="1" type="ORF">BT96DRAFT_1083315</name>
</gene>
<name>A0A6A4HXS6_9AGAR</name>
<dbReference type="EMBL" id="ML769429">
    <property type="protein sequence ID" value="KAE9403036.1"/>
    <property type="molecule type" value="Genomic_DNA"/>
</dbReference>
<evidence type="ECO:0000313" key="2">
    <source>
        <dbReference type="Proteomes" id="UP000799118"/>
    </source>
</evidence>
<reference evidence="1" key="1">
    <citation type="journal article" date="2019" name="Environ. Microbiol.">
        <title>Fungal ecological strategies reflected in gene transcription - a case study of two litter decomposers.</title>
        <authorList>
            <person name="Barbi F."/>
            <person name="Kohler A."/>
            <person name="Barry K."/>
            <person name="Baskaran P."/>
            <person name="Daum C."/>
            <person name="Fauchery L."/>
            <person name="Ihrmark K."/>
            <person name="Kuo A."/>
            <person name="LaButti K."/>
            <person name="Lipzen A."/>
            <person name="Morin E."/>
            <person name="Grigoriev I.V."/>
            <person name="Henrissat B."/>
            <person name="Lindahl B."/>
            <person name="Martin F."/>
        </authorList>
    </citation>
    <scope>NUCLEOTIDE SEQUENCE</scope>
    <source>
        <strain evidence="1">JB14</strain>
    </source>
</reference>
<sequence length="222" mass="25869">MIIPTPKQVRKAARTAINIFNEYGINCCLFGSLACHIYGMRNRDPHDVDLIILNNRGNGPESLKQILVDEDDNFFLVDSQNPDATYQVLWYRISSDVRCKVDILTTGQSTSLNIPRVPNNRIQYIHPHKDLPVMPLLALLLLKLQGWVDHRHSLKNYQQAKVQQDVTDIREMLRIAVEEEANIDDWDSKWMPRWFVNQMIDRVDEHIRKFPGSQSYWESLGL</sequence>
<dbReference type="OrthoDB" id="3133286at2759"/>
<accession>A0A6A4HXS6</accession>
<evidence type="ECO:0000313" key="1">
    <source>
        <dbReference type="EMBL" id="KAE9403036.1"/>
    </source>
</evidence>
<protein>
    <submittedName>
        <fullName evidence="1">Uncharacterized protein</fullName>
    </submittedName>
</protein>
<dbReference type="Proteomes" id="UP000799118">
    <property type="component" value="Unassembled WGS sequence"/>
</dbReference>
<dbReference type="SUPFAM" id="SSF81301">
    <property type="entry name" value="Nucleotidyltransferase"/>
    <property type="match status" value="1"/>
</dbReference>
<keyword evidence="2" id="KW-1185">Reference proteome</keyword>
<dbReference type="AlphaFoldDB" id="A0A6A4HXS6"/>
<proteinExistence type="predicted"/>
<dbReference type="Gene3D" id="3.30.460.40">
    <property type="match status" value="1"/>
</dbReference>
<dbReference type="PROSITE" id="PS51257">
    <property type="entry name" value="PROKAR_LIPOPROTEIN"/>
    <property type="match status" value="1"/>
</dbReference>